<dbReference type="HOGENOM" id="CLU_018552_1_3_1"/>
<reference evidence="2" key="2">
    <citation type="submission" date="2015-01" db="EMBL/GenBank/DDBJ databases">
        <title>Evolutionary Origins and Diversification of the Mycorrhizal Mutualists.</title>
        <authorList>
            <consortium name="DOE Joint Genome Institute"/>
            <consortium name="Mycorrhizal Genomics Consortium"/>
            <person name="Kohler A."/>
            <person name="Kuo A."/>
            <person name="Nagy L.G."/>
            <person name="Floudas D."/>
            <person name="Copeland A."/>
            <person name="Barry K.W."/>
            <person name="Cichocki N."/>
            <person name="Veneault-Fourrey C."/>
            <person name="LaButti K."/>
            <person name="Lindquist E.A."/>
            <person name="Lipzen A."/>
            <person name="Lundell T."/>
            <person name="Morin E."/>
            <person name="Murat C."/>
            <person name="Riley R."/>
            <person name="Ohm R."/>
            <person name="Sun H."/>
            <person name="Tunlid A."/>
            <person name="Henrissat B."/>
            <person name="Grigoriev I.V."/>
            <person name="Hibbett D.S."/>
            <person name="Martin F."/>
        </authorList>
    </citation>
    <scope>NUCLEOTIDE SEQUENCE [LARGE SCALE GENOMIC DNA]</scope>
    <source>
        <strain evidence="2">441</strain>
    </source>
</reference>
<evidence type="ECO:0008006" key="3">
    <source>
        <dbReference type="Google" id="ProtNLM"/>
    </source>
</evidence>
<dbReference type="AlphaFoldDB" id="A0A0C9YUP6"/>
<evidence type="ECO:0000313" key="1">
    <source>
        <dbReference type="EMBL" id="KIK11568.1"/>
    </source>
</evidence>
<sequence>MIIAPYTQLLDTIEALRDEVEAARVLEDPGEPIPKASQLPLLSHFAEHRPSLFRKKLRVNPEVFDDILDQISSHPVFQNQSNNKQLPVSIQLAIFLYHAGHYGNTCSPEDVGQWAGVSVGTVVNCTHRVIAALLDQHDEFVYIPGAQSEEMRRARAFTKSRTCRAWKNRVFAADGSAINLYARPGMFGDGFYDRKARFSLNCQVSV</sequence>
<reference evidence="1 2" key="1">
    <citation type="submission" date="2014-04" db="EMBL/GenBank/DDBJ databases">
        <authorList>
            <consortium name="DOE Joint Genome Institute"/>
            <person name="Kuo A."/>
            <person name="Kohler A."/>
            <person name="Costa M.D."/>
            <person name="Nagy L.G."/>
            <person name="Floudas D."/>
            <person name="Copeland A."/>
            <person name="Barry K.W."/>
            <person name="Cichocki N."/>
            <person name="Veneault-Fourrey C."/>
            <person name="LaButti K."/>
            <person name="Lindquist E.A."/>
            <person name="Lipzen A."/>
            <person name="Lundell T."/>
            <person name="Morin E."/>
            <person name="Murat C."/>
            <person name="Sun H."/>
            <person name="Tunlid A."/>
            <person name="Henrissat B."/>
            <person name="Grigoriev I.V."/>
            <person name="Hibbett D.S."/>
            <person name="Martin F."/>
            <person name="Nordberg H.P."/>
            <person name="Cantor M.N."/>
            <person name="Hua S.X."/>
        </authorList>
    </citation>
    <scope>NUCLEOTIDE SEQUENCE [LARGE SCALE GENOMIC DNA]</scope>
    <source>
        <strain evidence="1 2">441</strain>
    </source>
</reference>
<name>A0A0C9YUP6_9AGAM</name>
<dbReference type="EMBL" id="KN834189">
    <property type="protein sequence ID" value="KIK11568.1"/>
    <property type="molecule type" value="Genomic_DNA"/>
</dbReference>
<proteinExistence type="predicted"/>
<dbReference type="Proteomes" id="UP000054018">
    <property type="component" value="Unassembled WGS sequence"/>
</dbReference>
<feature type="non-terminal residue" evidence="1">
    <location>
        <position position="206"/>
    </location>
</feature>
<dbReference type="OrthoDB" id="2687688at2759"/>
<organism evidence="1 2">
    <name type="scientific">Pisolithus microcarpus 441</name>
    <dbReference type="NCBI Taxonomy" id="765257"/>
    <lineage>
        <taxon>Eukaryota</taxon>
        <taxon>Fungi</taxon>
        <taxon>Dikarya</taxon>
        <taxon>Basidiomycota</taxon>
        <taxon>Agaricomycotina</taxon>
        <taxon>Agaricomycetes</taxon>
        <taxon>Agaricomycetidae</taxon>
        <taxon>Boletales</taxon>
        <taxon>Sclerodermatineae</taxon>
        <taxon>Pisolithaceae</taxon>
        <taxon>Pisolithus</taxon>
    </lineage>
</organism>
<accession>A0A0C9YUP6</accession>
<keyword evidence="2" id="KW-1185">Reference proteome</keyword>
<protein>
    <recommendedName>
        <fullName evidence="3">Nuclease HARBI1</fullName>
    </recommendedName>
</protein>
<evidence type="ECO:0000313" key="2">
    <source>
        <dbReference type="Proteomes" id="UP000054018"/>
    </source>
</evidence>
<gene>
    <name evidence="1" type="ORF">PISMIDRAFT_122413</name>
</gene>